<dbReference type="Proteomes" id="UP001166286">
    <property type="component" value="Unassembled WGS sequence"/>
</dbReference>
<proteinExistence type="predicted"/>
<evidence type="ECO:0000313" key="2">
    <source>
        <dbReference type="EMBL" id="KAK0507003.1"/>
    </source>
</evidence>
<sequence length="106" mass="12345">MPLTALPNEVLHRILKFLYPPGYLELPYTSRYPLSQLYLFNEYWDLLQMAFVSRRFRSIVLESYEHFSKVLPKGSREATEHGGLGYLLTSTGEDVEYEELLNPSTP</sequence>
<gene>
    <name evidence="2" type="ORF">JMJ35_010461</name>
</gene>
<feature type="domain" description="F-box" evidence="1">
    <location>
        <begin position="1"/>
        <end position="47"/>
    </location>
</feature>
<dbReference type="PROSITE" id="PS50181">
    <property type="entry name" value="FBOX"/>
    <property type="match status" value="1"/>
</dbReference>
<dbReference type="CDD" id="cd09917">
    <property type="entry name" value="F-box_SF"/>
    <property type="match status" value="1"/>
</dbReference>
<dbReference type="AlphaFoldDB" id="A0AA39QQ05"/>
<protein>
    <recommendedName>
        <fullName evidence="1">F-box domain-containing protein</fullName>
    </recommendedName>
</protein>
<evidence type="ECO:0000313" key="3">
    <source>
        <dbReference type="Proteomes" id="UP001166286"/>
    </source>
</evidence>
<dbReference type="EMBL" id="JAFEKC020000025">
    <property type="protein sequence ID" value="KAK0507003.1"/>
    <property type="molecule type" value="Genomic_DNA"/>
</dbReference>
<keyword evidence="3" id="KW-1185">Reference proteome</keyword>
<dbReference type="Gene3D" id="1.20.1280.50">
    <property type="match status" value="1"/>
</dbReference>
<reference evidence="2" key="1">
    <citation type="submission" date="2023-03" db="EMBL/GenBank/DDBJ databases">
        <title>Complete genome of Cladonia borealis.</title>
        <authorList>
            <person name="Park H."/>
        </authorList>
    </citation>
    <scope>NUCLEOTIDE SEQUENCE</scope>
    <source>
        <strain evidence="2">ANT050790</strain>
    </source>
</reference>
<dbReference type="InterPro" id="IPR001810">
    <property type="entry name" value="F-box_dom"/>
</dbReference>
<name>A0AA39QQ05_9LECA</name>
<evidence type="ECO:0000259" key="1">
    <source>
        <dbReference type="PROSITE" id="PS50181"/>
    </source>
</evidence>
<comment type="caution">
    <text evidence="2">The sequence shown here is derived from an EMBL/GenBank/DDBJ whole genome shotgun (WGS) entry which is preliminary data.</text>
</comment>
<accession>A0AA39QQ05</accession>
<organism evidence="2 3">
    <name type="scientific">Cladonia borealis</name>
    <dbReference type="NCBI Taxonomy" id="184061"/>
    <lineage>
        <taxon>Eukaryota</taxon>
        <taxon>Fungi</taxon>
        <taxon>Dikarya</taxon>
        <taxon>Ascomycota</taxon>
        <taxon>Pezizomycotina</taxon>
        <taxon>Lecanoromycetes</taxon>
        <taxon>OSLEUM clade</taxon>
        <taxon>Lecanoromycetidae</taxon>
        <taxon>Lecanorales</taxon>
        <taxon>Lecanorineae</taxon>
        <taxon>Cladoniaceae</taxon>
        <taxon>Cladonia</taxon>
    </lineage>
</organism>